<comment type="caution">
    <text evidence="2">The sequence shown here is derived from an EMBL/GenBank/DDBJ whole genome shotgun (WGS) entry which is preliminary data.</text>
</comment>
<dbReference type="PANTHER" id="PTHR43680:SF2">
    <property type="entry name" value="NITRATE REDUCTASE MOLYBDENUM COFACTOR ASSEMBLY CHAPERONE NARJ"/>
    <property type="match status" value="1"/>
</dbReference>
<dbReference type="InterPro" id="IPR020945">
    <property type="entry name" value="DMSO/NO3_reduct_chaperone"/>
</dbReference>
<dbReference type="NCBIfam" id="TIGR00684">
    <property type="entry name" value="narJ"/>
    <property type="match status" value="1"/>
</dbReference>
<dbReference type="SUPFAM" id="SSF89155">
    <property type="entry name" value="TorD-like"/>
    <property type="match status" value="1"/>
</dbReference>
<evidence type="ECO:0000313" key="3">
    <source>
        <dbReference type="Proteomes" id="UP001596087"/>
    </source>
</evidence>
<name>A0ABW0BDV7_9ACTN</name>
<keyword evidence="1" id="KW-0534">Nitrate assimilation</keyword>
<evidence type="ECO:0000256" key="1">
    <source>
        <dbReference type="ARBA" id="ARBA00023063"/>
    </source>
</evidence>
<dbReference type="PANTHER" id="PTHR43680">
    <property type="entry name" value="NITRATE REDUCTASE MOLYBDENUM COFACTOR ASSEMBLY CHAPERONE"/>
    <property type="match status" value="1"/>
</dbReference>
<protein>
    <submittedName>
        <fullName evidence="2">Nitrate reductase molybdenum cofactor assembly chaperone</fullName>
    </submittedName>
</protein>
<evidence type="ECO:0000313" key="2">
    <source>
        <dbReference type="EMBL" id="MFC5175443.1"/>
    </source>
</evidence>
<dbReference type="EMBL" id="JBHSKD010000002">
    <property type="protein sequence ID" value="MFC5175443.1"/>
    <property type="molecule type" value="Genomic_DNA"/>
</dbReference>
<dbReference type="InterPro" id="IPR036411">
    <property type="entry name" value="TorD-like_sf"/>
</dbReference>
<keyword evidence="3" id="KW-1185">Reference proteome</keyword>
<dbReference type="Gene3D" id="1.10.3480.10">
    <property type="entry name" value="TorD-like"/>
    <property type="match status" value="1"/>
</dbReference>
<dbReference type="InterPro" id="IPR003765">
    <property type="entry name" value="NO3_reductase_chaperone_NarJ"/>
</dbReference>
<gene>
    <name evidence="2" type="primary">narJ</name>
    <name evidence="2" type="ORF">ACFPGP_02085</name>
</gene>
<proteinExistence type="predicted"/>
<reference evidence="3" key="1">
    <citation type="journal article" date="2019" name="Int. J. Syst. Evol. Microbiol.">
        <title>The Global Catalogue of Microorganisms (GCM) 10K type strain sequencing project: providing services to taxonomists for standard genome sequencing and annotation.</title>
        <authorList>
            <consortium name="The Broad Institute Genomics Platform"/>
            <consortium name="The Broad Institute Genome Sequencing Center for Infectious Disease"/>
            <person name="Wu L."/>
            <person name="Ma J."/>
        </authorList>
    </citation>
    <scope>NUCLEOTIDE SEQUENCE [LARGE SCALE GENOMIC DNA]</scope>
    <source>
        <strain evidence="3">DFY41</strain>
    </source>
</reference>
<accession>A0ABW0BDV7</accession>
<dbReference type="Pfam" id="PF02613">
    <property type="entry name" value="Nitrate_red_del"/>
    <property type="match status" value="1"/>
</dbReference>
<dbReference type="RefSeq" id="WP_378586213.1">
    <property type="nucleotide sequence ID" value="NZ_JBHSKD010000002.1"/>
</dbReference>
<sequence length="197" mass="21747">MFTEIGTQVSDDDRRRLFRLASMLLDYPDDELLAATPRLADSAAELEDPGLRSRITSFLVWFGASQPEDVQRHYERLFGLKDGPSLNLVTEDPTIDGDAEVRGAALLALEEGYRANGWGHGDRQLPDFLPFVLDFAAVLGPGAGEAPLRRHRAGIAQLRHDLEVQRSPYAHVVIAVDDVLPAPTRTPQEQDGHAVSR</sequence>
<organism evidence="2 3">
    <name type="scientific">Nocardioides taihuensis</name>
    <dbReference type="NCBI Taxonomy" id="1835606"/>
    <lineage>
        <taxon>Bacteria</taxon>
        <taxon>Bacillati</taxon>
        <taxon>Actinomycetota</taxon>
        <taxon>Actinomycetes</taxon>
        <taxon>Propionibacteriales</taxon>
        <taxon>Nocardioidaceae</taxon>
        <taxon>Nocardioides</taxon>
    </lineage>
</organism>
<dbReference type="Proteomes" id="UP001596087">
    <property type="component" value="Unassembled WGS sequence"/>
</dbReference>